<dbReference type="PANTHER" id="PTHR34983:SF1">
    <property type="entry name" value="ARABINOGALACTAN ENDO-BETA-1,4-GALACTANASE A"/>
    <property type="match status" value="1"/>
</dbReference>
<feature type="signal peptide" evidence="6">
    <location>
        <begin position="1"/>
        <end position="33"/>
    </location>
</feature>
<keyword evidence="5 6" id="KW-0326">Glycosidase</keyword>
<evidence type="ECO:0000313" key="7">
    <source>
        <dbReference type="EMBL" id="GAA2358792.1"/>
    </source>
</evidence>
<reference evidence="8" key="1">
    <citation type="journal article" date="2019" name="Int. J. Syst. Evol. Microbiol.">
        <title>The Global Catalogue of Microorganisms (GCM) 10K type strain sequencing project: providing services to taxonomists for standard genome sequencing and annotation.</title>
        <authorList>
            <consortium name="The Broad Institute Genomics Platform"/>
            <consortium name="The Broad Institute Genome Sequencing Center for Infectious Disease"/>
            <person name="Wu L."/>
            <person name="Ma J."/>
        </authorList>
    </citation>
    <scope>NUCLEOTIDE SEQUENCE [LARGE SCALE GENOMIC DNA]</scope>
    <source>
        <strain evidence="8">JCM 3272</strain>
    </source>
</reference>
<keyword evidence="6" id="KW-0732">Signal</keyword>
<evidence type="ECO:0000313" key="8">
    <source>
        <dbReference type="Proteomes" id="UP001501444"/>
    </source>
</evidence>
<comment type="caution">
    <text evidence="7">The sequence shown here is derived from an EMBL/GenBank/DDBJ whole genome shotgun (WGS) entry which is preliminary data.</text>
</comment>
<dbReference type="InterPro" id="IPR017853">
    <property type="entry name" value="GH"/>
</dbReference>
<organism evidence="7 8">
    <name type="scientific">Dactylosporangium salmoneum</name>
    <dbReference type="NCBI Taxonomy" id="53361"/>
    <lineage>
        <taxon>Bacteria</taxon>
        <taxon>Bacillati</taxon>
        <taxon>Actinomycetota</taxon>
        <taxon>Actinomycetes</taxon>
        <taxon>Micromonosporales</taxon>
        <taxon>Micromonosporaceae</taxon>
        <taxon>Dactylosporangium</taxon>
    </lineage>
</organism>
<dbReference type="Gene3D" id="3.20.20.80">
    <property type="entry name" value="Glycosidases"/>
    <property type="match status" value="1"/>
</dbReference>
<accession>A0ABP5TRC5</accession>
<evidence type="ECO:0000256" key="6">
    <source>
        <dbReference type="RuleBase" id="RU361192"/>
    </source>
</evidence>
<dbReference type="RefSeq" id="WP_425553644.1">
    <property type="nucleotide sequence ID" value="NZ_BAAARV010000046.1"/>
</dbReference>
<dbReference type="EMBL" id="BAAARV010000046">
    <property type="protein sequence ID" value="GAA2358792.1"/>
    <property type="molecule type" value="Genomic_DNA"/>
</dbReference>
<evidence type="ECO:0000256" key="2">
    <source>
        <dbReference type="ARBA" id="ARBA00010687"/>
    </source>
</evidence>
<sequence length="373" mass="39853">MLRNPRTRRVAAIIGAAAIGAALAVANAAPAGAATITMRGADVSSLQRSLDLGAKYYNASGTAADPLDILKGVGVNYVRLRIWNNPASGYNNLAKVLVQAKAAKAKGLQLMIDFHYSDTWADPGKQYKPAAWASHNISALQTDVYNYTLSVCNALKAQGTTPDSVQIGNEINVGMLWNDGKVVNNDFTNLSLLLKSGYNATKACNSGTQVIIHTADADSDANARWFYDGIKAKGVTWDITGLSYYCMWHGTLSNLSTVIGDVRTRYGKPVILAETAYPFTSANADSEANSVSGSAPCSGYPATWAGQASEFTAVQNTARSAGAIGVFYWEPTWYAISGNGWDPANINGTGNQWDNMTLFDWTGHINPNVSWTP</sequence>
<dbReference type="Proteomes" id="UP001501444">
    <property type="component" value="Unassembled WGS sequence"/>
</dbReference>
<dbReference type="GO" id="GO:0016787">
    <property type="term" value="F:hydrolase activity"/>
    <property type="evidence" value="ECO:0007669"/>
    <property type="project" value="UniProtKB-KW"/>
</dbReference>
<keyword evidence="8" id="KW-1185">Reference proteome</keyword>
<dbReference type="Pfam" id="PF07745">
    <property type="entry name" value="Glyco_hydro_53"/>
    <property type="match status" value="1"/>
</dbReference>
<gene>
    <name evidence="7" type="ORF">GCM10010170_052820</name>
</gene>
<comment type="similarity">
    <text evidence="2 6">Belongs to the glycosyl hydrolase 53 family.</text>
</comment>
<feature type="chain" id="PRO_5044999205" description="Arabinogalactan endo-beta-1,4-galactanase" evidence="6">
    <location>
        <begin position="34"/>
        <end position="373"/>
    </location>
</feature>
<keyword evidence="4 6" id="KW-0378">Hydrolase</keyword>
<dbReference type="InterPro" id="IPR011683">
    <property type="entry name" value="Glyco_hydro_53"/>
</dbReference>
<evidence type="ECO:0000256" key="1">
    <source>
        <dbReference type="ARBA" id="ARBA00001695"/>
    </source>
</evidence>
<comment type="catalytic activity">
    <reaction evidence="1 6">
        <text>The enzyme specifically hydrolyzes (1-&gt;4)-beta-D-galactosidic linkages in type I arabinogalactans.</text>
        <dbReference type="EC" id="3.2.1.89"/>
    </reaction>
</comment>
<evidence type="ECO:0000256" key="5">
    <source>
        <dbReference type="ARBA" id="ARBA00023295"/>
    </source>
</evidence>
<evidence type="ECO:0000256" key="3">
    <source>
        <dbReference type="ARBA" id="ARBA00012556"/>
    </source>
</evidence>
<protein>
    <recommendedName>
        <fullName evidence="3 6">Arabinogalactan endo-beta-1,4-galactanase</fullName>
        <ecNumber evidence="3 6">3.2.1.89</ecNumber>
    </recommendedName>
</protein>
<name>A0ABP5TRC5_9ACTN</name>
<dbReference type="PANTHER" id="PTHR34983">
    <property type="entry name" value="ARABINOGALACTAN ENDO-BETA-1,4-GALACTANASE A"/>
    <property type="match status" value="1"/>
</dbReference>
<evidence type="ECO:0000256" key="4">
    <source>
        <dbReference type="ARBA" id="ARBA00022801"/>
    </source>
</evidence>
<dbReference type="SUPFAM" id="SSF51445">
    <property type="entry name" value="(Trans)glycosidases"/>
    <property type="match status" value="1"/>
</dbReference>
<proteinExistence type="inferred from homology"/>
<dbReference type="EC" id="3.2.1.89" evidence="3 6"/>